<proteinExistence type="predicted"/>
<evidence type="ECO:0000313" key="3">
    <source>
        <dbReference type="Proteomes" id="UP000027946"/>
    </source>
</evidence>
<accession>A0A069RGT0</accession>
<dbReference type="EMBL" id="JJMM01000004">
    <property type="protein sequence ID" value="KDR96211.1"/>
    <property type="molecule type" value="Genomic_DNA"/>
</dbReference>
<name>A0A069RGT0_PEPLI</name>
<evidence type="ECO:0000259" key="1">
    <source>
        <dbReference type="Pfam" id="PF02342"/>
    </source>
</evidence>
<sequence>MAINLQKGQRISLTKESAGLSSIMVALGWDPVKSSKKGLLGSLFGGTEADIDCDASVFMLRENDRITGKQDVVYFGNLASSDGSIRHMGDNLTGAGEGDDEQIMVELNSVPSDIQKLVFVVNIYNCEKRNQHFGMIENAFIRIVDTKGSKELLRFNLTEDYGSKTALIVAELYRHGTEWKFAAVGEGTTDKNISDMLKKYR</sequence>
<dbReference type="RefSeq" id="WP_038261885.1">
    <property type="nucleotide sequence ID" value="NZ_FSRH01000009.1"/>
</dbReference>
<dbReference type="InterPro" id="IPR051324">
    <property type="entry name" value="Stress/Tellurium_Resist"/>
</dbReference>
<evidence type="ECO:0000313" key="2">
    <source>
        <dbReference type="EMBL" id="KDR96211.1"/>
    </source>
</evidence>
<comment type="caution">
    <text evidence="2">The sequence shown here is derived from an EMBL/GenBank/DDBJ whole genome shotgun (WGS) entry which is preliminary data.</text>
</comment>
<dbReference type="Proteomes" id="UP000027946">
    <property type="component" value="Unassembled WGS sequence"/>
</dbReference>
<dbReference type="OrthoDB" id="4123258at2"/>
<feature type="domain" description="TerD" evidence="1">
    <location>
        <begin position="1"/>
        <end position="200"/>
    </location>
</feature>
<dbReference type="InterPro" id="IPR003325">
    <property type="entry name" value="TerD"/>
</dbReference>
<keyword evidence="3" id="KW-1185">Reference proteome</keyword>
<dbReference type="Gene3D" id="2.60.60.30">
    <property type="entry name" value="sav2460 like domains"/>
    <property type="match status" value="1"/>
</dbReference>
<protein>
    <submittedName>
        <fullName evidence="2">Tellurium resistance protein TerE</fullName>
    </submittedName>
</protein>
<organism evidence="2 3">
    <name type="scientific">Peptoclostridium litorale DSM 5388</name>
    <dbReference type="NCBI Taxonomy" id="1121324"/>
    <lineage>
        <taxon>Bacteria</taxon>
        <taxon>Bacillati</taxon>
        <taxon>Bacillota</taxon>
        <taxon>Clostridia</taxon>
        <taxon>Peptostreptococcales</taxon>
        <taxon>Peptoclostridiaceae</taxon>
        <taxon>Peptoclostridium</taxon>
    </lineage>
</organism>
<dbReference type="AlphaFoldDB" id="A0A069RGT0"/>
<dbReference type="PANTHER" id="PTHR32097">
    <property type="entry name" value="CAMP-BINDING PROTEIN 1-RELATED"/>
    <property type="match status" value="1"/>
</dbReference>
<dbReference type="PANTHER" id="PTHR32097:SF15">
    <property type="entry name" value="STRESS RESPONSE PROTEIN SCP2"/>
    <property type="match status" value="1"/>
</dbReference>
<dbReference type="STRING" id="1121324.CLIT_4c00480"/>
<dbReference type="eggNOG" id="COG2310">
    <property type="taxonomic scope" value="Bacteria"/>
</dbReference>
<dbReference type="CDD" id="cd06974">
    <property type="entry name" value="TerD_like"/>
    <property type="match status" value="1"/>
</dbReference>
<dbReference type="Pfam" id="PF02342">
    <property type="entry name" value="TerD"/>
    <property type="match status" value="1"/>
</dbReference>
<reference evidence="2 3" key="1">
    <citation type="submission" date="2014-03" db="EMBL/GenBank/DDBJ databases">
        <title>Genome sequence of Clostridium litorale W6, DSM 5388.</title>
        <authorList>
            <person name="Poehlein A."/>
            <person name="Jagirdar A."/>
            <person name="Khonsari B."/>
            <person name="Chibani C.M."/>
            <person name="Gutierrez Gutierrez D.A."/>
            <person name="Davydova E."/>
            <person name="Alghaithi H.S."/>
            <person name="Nair K.P."/>
            <person name="Dhamotharan K."/>
            <person name="Chandran L."/>
            <person name="G W."/>
            <person name="Daniel R."/>
        </authorList>
    </citation>
    <scope>NUCLEOTIDE SEQUENCE [LARGE SCALE GENOMIC DNA]</scope>
    <source>
        <strain evidence="2 3">W6</strain>
    </source>
</reference>
<gene>
    <name evidence="2" type="primary">terE</name>
    <name evidence="2" type="ORF">CLIT_4c00480</name>
</gene>